<dbReference type="SUPFAM" id="SSF54427">
    <property type="entry name" value="NTF2-like"/>
    <property type="match status" value="1"/>
</dbReference>
<comment type="subcellular location">
    <subcellularLocation>
        <location evidence="1">Cytoplasm</location>
    </subcellularLocation>
</comment>
<organism evidence="4 5">
    <name type="scientific">Araneus ventricosus</name>
    <name type="common">Orbweaver spider</name>
    <name type="synonym">Epeira ventricosa</name>
    <dbReference type="NCBI Taxonomy" id="182803"/>
    <lineage>
        <taxon>Eukaryota</taxon>
        <taxon>Metazoa</taxon>
        <taxon>Ecdysozoa</taxon>
        <taxon>Arthropoda</taxon>
        <taxon>Chelicerata</taxon>
        <taxon>Arachnida</taxon>
        <taxon>Araneae</taxon>
        <taxon>Araneomorphae</taxon>
        <taxon>Entelegynae</taxon>
        <taxon>Araneoidea</taxon>
        <taxon>Araneidae</taxon>
        <taxon>Araneus</taxon>
    </lineage>
</organism>
<dbReference type="InterPro" id="IPR002075">
    <property type="entry name" value="NTF2_dom"/>
</dbReference>
<gene>
    <name evidence="4" type="primary">ran-4</name>
    <name evidence="4" type="ORF">AVEN_240841_1</name>
</gene>
<evidence type="ECO:0000313" key="5">
    <source>
        <dbReference type="Proteomes" id="UP000499080"/>
    </source>
</evidence>
<dbReference type="Proteomes" id="UP000499080">
    <property type="component" value="Unassembled WGS sequence"/>
</dbReference>
<sequence>MELLDILHVRDFMAVTPIHEITVVSMVQWIQGYHFFRRFTQKGVSDIVSYEAFLSSLFSEERSMMTFEGEQFFGCSKIMQKIQSLTFQKIAHSITAVDAQPMFDGGILISVLGQLKTDDDPPHSFNQVFVLKPQPDTGSFYVAHDTFRLSLHSM</sequence>
<dbReference type="GO" id="GO:0006606">
    <property type="term" value="P:protein import into nucleus"/>
    <property type="evidence" value="ECO:0007669"/>
    <property type="project" value="UniProtKB-ARBA"/>
</dbReference>
<dbReference type="AlphaFoldDB" id="A0A4Y2FN79"/>
<dbReference type="Pfam" id="PF02136">
    <property type="entry name" value="NTF2"/>
    <property type="match status" value="1"/>
</dbReference>
<dbReference type="CDD" id="cd00780">
    <property type="entry name" value="NTF2"/>
    <property type="match status" value="1"/>
</dbReference>
<feature type="domain" description="NTF2" evidence="3">
    <location>
        <begin position="35"/>
        <end position="149"/>
    </location>
</feature>
<comment type="caution">
    <text evidence="4">The sequence shown here is derived from an EMBL/GenBank/DDBJ whole genome shotgun (WGS) entry which is preliminary data.</text>
</comment>
<protein>
    <submittedName>
        <fullName evidence="4">Putative nuclear transport factor 2</fullName>
    </submittedName>
</protein>
<proteinExistence type="predicted"/>
<name>A0A4Y2FN79_ARAVE</name>
<dbReference type="OrthoDB" id="6507044at2759"/>
<dbReference type="InterPro" id="IPR032710">
    <property type="entry name" value="NTF2-like_dom_sf"/>
</dbReference>
<evidence type="ECO:0000259" key="3">
    <source>
        <dbReference type="PROSITE" id="PS50177"/>
    </source>
</evidence>
<dbReference type="EMBL" id="BGPR01001009">
    <property type="protein sequence ID" value="GBM42912.1"/>
    <property type="molecule type" value="Genomic_DNA"/>
</dbReference>
<evidence type="ECO:0000313" key="4">
    <source>
        <dbReference type="EMBL" id="GBM42912.1"/>
    </source>
</evidence>
<dbReference type="Gene3D" id="3.10.450.50">
    <property type="match status" value="1"/>
</dbReference>
<evidence type="ECO:0000256" key="2">
    <source>
        <dbReference type="ARBA" id="ARBA00022490"/>
    </source>
</evidence>
<reference evidence="4 5" key="1">
    <citation type="journal article" date="2019" name="Sci. Rep.">
        <title>Orb-weaving spider Araneus ventricosus genome elucidates the spidroin gene catalogue.</title>
        <authorList>
            <person name="Kono N."/>
            <person name="Nakamura H."/>
            <person name="Ohtoshi R."/>
            <person name="Moran D.A.P."/>
            <person name="Shinohara A."/>
            <person name="Yoshida Y."/>
            <person name="Fujiwara M."/>
            <person name="Mori M."/>
            <person name="Tomita M."/>
            <person name="Arakawa K."/>
        </authorList>
    </citation>
    <scope>NUCLEOTIDE SEQUENCE [LARGE SCALE GENOMIC DNA]</scope>
</reference>
<dbReference type="FunFam" id="3.10.450.50:FF:000005">
    <property type="entry name" value="Nuclear transport factor 2"/>
    <property type="match status" value="1"/>
</dbReference>
<keyword evidence="5" id="KW-1185">Reference proteome</keyword>
<evidence type="ECO:0000256" key="1">
    <source>
        <dbReference type="ARBA" id="ARBA00004496"/>
    </source>
</evidence>
<dbReference type="InterPro" id="IPR045875">
    <property type="entry name" value="NTF2"/>
</dbReference>
<dbReference type="PANTHER" id="PTHR12612">
    <property type="entry name" value="NUCLEAR TRANSPORT FACTOR 2"/>
    <property type="match status" value="1"/>
</dbReference>
<dbReference type="GO" id="GO:0005635">
    <property type="term" value="C:nuclear envelope"/>
    <property type="evidence" value="ECO:0007669"/>
    <property type="project" value="UniProtKB-ARBA"/>
</dbReference>
<dbReference type="GO" id="GO:0005737">
    <property type="term" value="C:cytoplasm"/>
    <property type="evidence" value="ECO:0007669"/>
    <property type="project" value="UniProtKB-SubCell"/>
</dbReference>
<dbReference type="InterPro" id="IPR018222">
    <property type="entry name" value="Nuclear_transport_factor_2_euk"/>
</dbReference>
<accession>A0A4Y2FN79</accession>
<dbReference type="PROSITE" id="PS50177">
    <property type="entry name" value="NTF2_DOMAIN"/>
    <property type="match status" value="1"/>
</dbReference>
<keyword evidence="2" id="KW-0963">Cytoplasm</keyword>